<dbReference type="InterPro" id="IPR050595">
    <property type="entry name" value="Bact_response_regulator"/>
</dbReference>
<keyword evidence="1 2" id="KW-0597">Phosphoprotein</keyword>
<evidence type="ECO:0000313" key="6">
    <source>
        <dbReference type="Proteomes" id="UP000248724"/>
    </source>
</evidence>
<dbReference type="SUPFAM" id="SSF52172">
    <property type="entry name" value="CheY-like"/>
    <property type="match status" value="1"/>
</dbReference>
<dbReference type="PANTHER" id="PTHR44591:SF25">
    <property type="entry name" value="CHEMOTAXIS TWO-COMPONENT RESPONSE REGULATOR"/>
    <property type="match status" value="1"/>
</dbReference>
<dbReference type="Proteomes" id="UP000248724">
    <property type="component" value="Unassembled WGS sequence"/>
</dbReference>
<dbReference type="InterPro" id="IPR001789">
    <property type="entry name" value="Sig_transdc_resp-reg_receiver"/>
</dbReference>
<dbReference type="PANTHER" id="PTHR44591">
    <property type="entry name" value="STRESS RESPONSE REGULATOR PROTEIN 1"/>
    <property type="match status" value="1"/>
</dbReference>
<dbReference type="InterPro" id="IPR011006">
    <property type="entry name" value="CheY-like_superfamily"/>
</dbReference>
<evidence type="ECO:0000256" key="3">
    <source>
        <dbReference type="SAM" id="MobiDB-lite"/>
    </source>
</evidence>
<dbReference type="Gene3D" id="3.40.50.2300">
    <property type="match status" value="1"/>
</dbReference>
<gene>
    <name evidence="5" type="ORF">DLM65_01575</name>
</gene>
<feature type="compositionally biased region" description="Low complexity" evidence="3">
    <location>
        <begin position="110"/>
        <end position="124"/>
    </location>
</feature>
<dbReference type="PROSITE" id="PS50110">
    <property type="entry name" value="RESPONSE_REGULATORY"/>
    <property type="match status" value="1"/>
</dbReference>
<reference evidence="5 6" key="1">
    <citation type="journal article" date="2017" name="Nature">
        <title>Atmospheric trace gases support primary production in Antarctic desert surface soil.</title>
        <authorList>
            <person name="Ji M."/>
            <person name="Greening C."/>
            <person name="Vanwonterghem I."/>
            <person name="Carere C.R."/>
            <person name="Bay S.K."/>
            <person name="Steen J.A."/>
            <person name="Montgomery K."/>
            <person name="Lines T."/>
            <person name="Beardall J."/>
            <person name="van Dorst J."/>
            <person name="Snape I."/>
            <person name="Stott M.B."/>
            <person name="Hugenholtz P."/>
            <person name="Ferrari B.C."/>
        </authorList>
    </citation>
    <scope>NUCLEOTIDE SEQUENCE [LARGE SCALE GENOMIC DNA]</scope>
    <source>
        <strain evidence="5">RRmetagenome_bin12</strain>
    </source>
</reference>
<evidence type="ECO:0000259" key="4">
    <source>
        <dbReference type="PROSITE" id="PS50110"/>
    </source>
</evidence>
<evidence type="ECO:0000313" key="5">
    <source>
        <dbReference type="EMBL" id="PZR83566.1"/>
    </source>
</evidence>
<feature type="modified residue" description="4-aspartylphosphate" evidence="2">
    <location>
        <position position="191"/>
    </location>
</feature>
<sequence>MCHSAPAAHAESGAGYGQVGVRVNGSVAARPKRARAPQPWSHRHQLFRPLAHLRHLPARVSRKGDHRRGTVRVPACSLTHRRHSSEVTIMDGLQAAASAERCVRYHDAQAPAPTVSTAATSPSARRGSALAPPPTAPVDHSLILVIDDDPSFREFLTIGLSRYGLEVSAAVDGIDGLAHLAARRPVAIVTDMRMPRLDGLEFCLSVRAQPAYGDIPIVVLTNGDLMGEPMLAVGKLRMVTPLAKTVPMKDLVALVGRELAA</sequence>
<dbReference type="EMBL" id="QHBU01000032">
    <property type="protein sequence ID" value="PZR83566.1"/>
    <property type="molecule type" value="Genomic_DNA"/>
</dbReference>
<dbReference type="SMART" id="SM00448">
    <property type="entry name" value="REC"/>
    <property type="match status" value="1"/>
</dbReference>
<organism evidence="5 6">
    <name type="scientific">Candidatus Aeolococcus gillhamiae</name>
    <dbReference type="NCBI Taxonomy" id="3127015"/>
    <lineage>
        <taxon>Bacteria</taxon>
        <taxon>Bacillati</taxon>
        <taxon>Candidatus Dormiibacterota</taxon>
        <taxon>Candidatus Dormibacteria</taxon>
        <taxon>Candidatus Aeolococcales</taxon>
        <taxon>Candidatus Aeolococcaceae</taxon>
        <taxon>Candidatus Aeolococcus</taxon>
    </lineage>
</organism>
<evidence type="ECO:0000256" key="2">
    <source>
        <dbReference type="PROSITE-ProRule" id="PRU00169"/>
    </source>
</evidence>
<evidence type="ECO:0000256" key="1">
    <source>
        <dbReference type="ARBA" id="ARBA00022553"/>
    </source>
</evidence>
<dbReference type="GO" id="GO:0000160">
    <property type="term" value="P:phosphorelay signal transduction system"/>
    <property type="evidence" value="ECO:0007669"/>
    <property type="project" value="InterPro"/>
</dbReference>
<proteinExistence type="predicted"/>
<feature type="domain" description="Response regulatory" evidence="4">
    <location>
        <begin position="142"/>
        <end position="259"/>
    </location>
</feature>
<dbReference type="AlphaFoldDB" id="A0A2W5ZL22"/>
<name>A0A2W5ZL22_9BACT</name>
<feature type="region of interest" description="Disordered" evidence="3">
    <location>
        <begin position="110"/>
        <end position="134"/>
    </location>
</feature>
<protein>
    <recommendedName>
        <fullName evidence="4">Response regulatory domain-containing protein</fullName>
    </recommendedName>
</protein>
<accession>A0A2W5ZL22</accession>
<dbReference type="Pfam" id="PF00072">
    <property type="entry name" value="Response_reg"/>
    <property type="match status" value="1"/>
</dbReference>
<comment type="caution">
    <text evidence="5">The sequence shown here is derived from an EMBL/GenBank/DDBJ whole genome shotgun (WGS) entry which is preliminary data.</text>
</comment>